<proteinExistence type="predicted"/>
<evidence type="ECO:0000313" key="2">
    <source>
        <dbReference type="EMBL" id="EAU48600.1"/>
    </source>
</evidence>
<dbReference type="AlphaFoldDB" id="Q0FWF2"/>
<gene>
    <name evidence="2" type="ORF">R2601_03468</name>
</gene>
<feature type="transmembrane region" description="Helical" evidence="1">
    <location>
        <begin position="81"/>
        <end position="106"/>
    </location>
</feature>
<comment type="caution">
    <text evidence="2">The sequence shown here is derived from an EMBL/GenBank/DDBJ whole genome shotgun (WGS) entry which is preliminary data.</text>
</comment>
<dbReference type="Proteomes" id="UP000006230">
    <property type="component" value="Unassembled WGS sequence"/>
</dbReference>
<organism evidence="2 3">
    <name type="scientific">Salipiger bermudensis (strain DSM 26914 / JCM 13377 / KCTC 12554 / HTCC2601)</name>
    <name type="common">Pelagibaca bermudensis</name>
    <dbReference type="NCBI Taxonomy" id="314265"/>
    <lineage>
        <taxon>Bacteria</taxon>
        <taxon>Pseudomonadati</taxon>
        <taxon>Pseudomonadota</taxon>
        <taxon>Alphaproteobacteria</taxon>
        <taxon>Rhodobacterales</taxon>
        <taxon>Roseobacteraceae</taxon>
        <taxon>Salipiger</taxon>
    </lineage>
</organism>
<feature type="transmembrane region" description="Helical" evidence="1">
    <location>
        <begin position="42"/>
        <end position="69"/>
    </location>
</feature>
<name>Q0FWF2_SALBH</name>
<evidence type="ECO:0000313" key="3">
    <source>
        <dbReference type="Proteomes" id="UP000006230"/>
    </source>
</evidence>
<keyword evidence="1" id="KW-1133">Transmembrane helix</keyword>
<dbReference type="HOGENOM" id="CLU_2207518_0_0_5"/>
<dbReference type="STRING" id="314265.R2601_03468"/>
<keyword evidence="1" id="KW-0812">Transmembrane</keyword>
<keyword evidence="1" id="KW-0472">Membrane</keyword>
<sequence length="107" mass="11468">MILLSLLWILPIMGQIGANPILTLSLIGPLLPTPEALGISPTALAVALICGWILTGITSPFTATTLLIARFGGITPYQVGWVWNRGFFCAVMVLLSLWVLLFAYVLG</sequence>
<keyword evidence="3" id="KW-1185">Reference proteome</keyword>
<evidence type="ECO:0000256" key="1">
    <source>
        <dbReference type="SAM" id="Phobius"/>
    </source>
</evidence>
<protein>
    <submittedName>
        <fullName evidence="2">Uncharacterized protein</fullName>
    </submittedName>
</protein>
<dbReference type="EMBL" id="AATQ01000001">
    <property type="protein sequence ID" value="EAU48600.1"/>
    <property type="molecule type" value="Genomic_DNA"/>
</dbReference>
<accession>Q0FWF2</accession>
<reference evidence="2 3" key="1">
    <citation type="journal article" date="2010" name="J. Bacteriol.">
        <title>Genome sequences of Pelagibaca bermudensis HTCC2601T and Maritimibacter alkaliphilus HTCC2654T, the type strains of two marine Roseobacter genera.</title>
        <authorList>
            <person name="Thrash J.C."/>
            <person name="Cho J.C."/>
            <person name="Ferriera S."/>
            <person name="Johnson J."/>
            <person name="Vergin K.L."/>
            <person name="Giovannoni S.J."/>
        </authorList>
    </citation>
    <scope>NUCLEOTIDE SEQUENCE [LARGE SCALE GENOMIC DNA]</scope>
    <source>
        <strain evidence="3">DSM 26914 / JCM 13377 / KCTC 12554 / HTCC2601</strain>
    </source>
</reference>